<dbReference type="SUPFAM" id="SSF102114">
    <property type="entry name" value="Radical SAM enzymes"/>
    <property type="match status" value="1"/>
</dbReference>
<organism evidence="8 9">
    <name type="scientific">Desulfovibrio psychrotolerans</name>
    <dbReference type="NCBI Taxonomy" id="415242"/>
    <lineage>
        <taxon>Bacteria</taxon>
        <taxon>Pseudomonadati</taxon>
        <taxon>Thermodesulfobacteriota</taxon>
        <taxon>Desulfovibrionia</taxon>
        <taxon>Desulfovibrionales</taxon>
        <taxon>Desulfovibrionaceae</taxon>
        <taxon>Desulfovibrio</taxon>
    </lineage>
</organism>
<keyword evidence="5 6" id="KW-0411">Iron-sulfur</keyword>
<dbReference type="EMBL" id="BLVP01000001">
    <property type="protein sequence ID" value="GFM35337.1"/>
    <property type="molecule type" value="Genomic_DNA"/>
</dbReference>
<dbReference type="AlphaFoldDB" id="A0A7J0BNN5"/>
<sequence length="344" mass="37475">MMYPAAMWKPLKDATVQCCLCAHACVIRPGKKGQCGVRSNHDGALFTETYHAAAALNLDPVEKKPLHHFLPGSATLSLGTMGCNMRCDFCQNYSLSAPPRTGKPITGQSIPPAMLVAEALRCGAKSISYTYSEPTVFFELMQDTARLAADNGLLNIMVSNGFQSTDCLNALNGLIHACNIDLKAFSDVFYKERCGARLLPVLENLRHIRRMGWWLEVTTLLIPDANDTDAEIRAMATFIHDELGSDVPWHISRFHPAHKMLSTPPTTAVQLEQAWQIGKDTGLHYVYIGNLHGHPSEHTSCPSCGNIVVRRTGYKTTVSGIPACSKCGVLIPGIWNSPPGSGKA</sequence>
<dbReference type="GO" id="GO:0003824">
    <property type="term" value="F:catalytic activity"/>
    <property type="evidence" value="ECO:0007669"/>
    <property type="project" value="InterPro"/>
</dbReference>
<keyword evidence="3 6" id="KW-0479">Metal-binding</keyword>
<comment type="cofactor">
    <cofactor evidence="6">
        <name>[4Fe-4S] cluster</name>
        <dbReference type="ChEBI" id="CHEBI:49883"/>
    </cofactor>
    <text evidence="6">Binds 1 [4Fe-4S] cluster. The cluster is coordinated with 3 cysteines and an exchangeable S-adenosyl-L-methionine.</text>
</comment>
<keyword evidence="2 6" id="KW-0949">S-adenosyl-L-methionine</keyword>
<evidence type="ECO:0000313" key="9">
    <source>
        <dbReference type="Proteomes" id="UP000503820"/>
    </source>
</evidence>
<dbReference type="InterPro" id="IPR016431">
    <property type="entry name" value="Pyrv-formate_lyase-activ_prd"/>
</dbReference>
<dbReference type="SFLD" id="SFLDS00029">
    <property type="entry name" value="Radical_SAM"/>
    <property type="match status" value="1"/>
</dbReference>
<reference evidence="8 9" key="1">
    <citation type="submission" date="2020-05" db="EMBL/GenBank/DDBJ databases">
        <title>Draft genome sequence of Desulfovibrio psychrotolerans JS1T.</title>
        <authorList>
            <person name="Ueno A."/>
            <person name="Tamazawa S."/>
            <person name="Tamamura S."/>
            <person name="Murakami T."/>
            <person name="Kiyama T."/>
            <person name="Inomata H."/>
            <person name="Amano Y."/>
            <person name="Miyakawa K."/>
            <person name="Tamaki H."/>
            <person name="Naganuma T."/>
            <person name="Kaneko K."/>
        </authorList>
    </citation>
    <scope>NUCLEOTIDE SEQUENCE [LARGE SCALE GENOMIC DNA]</scope>
    <source>
        <strain evidence="8 9">JS1</strain>
    </source>
</reference>
<dbReference type="PIRSF" id="PIRSF004869">
    <property type="entry name" value="PflX_prd"/>
    <property type="match status" value="1"/>
</dbReference>
<dbReference type="InterPro" id="IPR027596">
    <property type="entry name" value="AmmeMemoSam_rS"/>
</dbReference>
<dbReference type="PANTHER" id="PTHR30352">
    <property type="entry name" value="PYRUVATE FORMATE-LYASE-ACTIVATING ENZYME"/>
    <property type="match status" value="1"/>
</dbReference>
<evidence type="ECO:0000256" key="2">
    <source>
        <dbReference type="ARBA" id="ARBA00022691"/>
    </source>
</evidence>
<protein>
    <submittedName>
        <fullName evidence="8">AmmeMemoRadiSam system radical SAM enzyme</fullName>
    </submittedName>
</protein>
<evidence type="ECO:0000259" key="7">
    <source>
        <dbReference type="PROSITE" id="PS51918"/>
    </source>
</evidence>
<dbReference type="GO" id="GO:0046872">
    <property type="term" value="F:metal ion binding"/>
    <property type="evidence" value="ECO:0007669"/>
    <property type="project" value="UniProtKB-KW"/>
</dbReference>
<keyword evidence="1" id="KW-0004">4Fe-4S</keyword>
<feature type="binding site" evidence="6">
    <location>
        <position position="87"/>
    </location>
    <ligand>
        <name>[4Fe-4S] cluster</name>
        <dbReference type="ChEBI" id="CHEBI:49883"/>
        <note>4Fe-4S-S-AdoMet</note>
    </ligand>
</feature>
<comment type="caution">
    <text evidence="8">The sequence shown here is derived from an EMBL/GenBank/DDBJ whole genome shotgun (WGS) entry which is preliminary data.</text>
</comment>
<keyword evidence="4 6" id="KW-0408">Iron</keyword>
<accession>A0A7J0BNN5</accession>
<dbReference type="InterPro" id="IPR058240">
    <property type="entry name" value="rSAM_sf"/>
</dbReference>
<dbReference type="Pfam" id="PF04055">
    <property type="entry name" value="Radical_SAM"/>
    <property type="match status" value="1"/>
</dbReference>
<gene>
    <name evidence="8" type="ORF">DSM19430T_00210</name>
</gene>
<dbReference type="CDD" id="cd01335">
    <property type="entry name" value="Radical_SAM"/>
    <property type="match status" value="1"/>
</dbReference>
<proteinExistence type="predicted"/>
<dbReference type="PANTHER" id="PTHR30352:SF5">
    <property type="entry name" value="PYRUVATE FORMATE-LYASE 1-ACTIVATING ENZYME"/>
    <property type="match status" value="1"/>
</dbReference>
<feature type="binding site" evidence="6">
    <location>
        <position position="90"/>
    </location>
    <ligand>
        <name>[4Fe-4S] cluster</name>
        <dbReference type="ChEBI" id="CHEBI:49883"/>
        <note>4Fe-4S-S-AdoMet</note>
    </ligand>
</feature>
<keyword evidence="9" id="KW-1185">Reference proteome</keyword>
<dbReference type="RefSeq" id="WP_308483132.1">
    <property type="nucleotide sequence ID" value="NZ_BLVP01000001.1"/>
</dbReference>
<dbReference type="PROSITE" id="PS51918">
    <property type="entry name" value="RADICAL_SAM"/>
    <property type="match status" value="1"/>
</dbReference>
<dbReference type="NCBIfam" id="TIGR04337">
    <property type="entry name" value="AmmeMemoSam_rS"/>
    <property type="match status" value="1"/>
</dbReference>
<evidence type="ECO:0000256" key="1">
    <source>
        <dbReference type="ARBA" id="ARBA00022485"/>
    </source>
</evidence>
<dbReference type="InterPro" id="IPR007197">
    <property type="entry name" value="rSAM"/>
</dbReference>
<dbReference type="SFLD" id="SFLDG01101">
    <property type="entry name" value="Uncharacterised_Radical_SAM_Su"/>
    <property type="match status" value="1"/>
</dbReference>
<evidence type="ECO:0000256" key="3">
    <source>
        <dbReference type="ARBA" id="ARBA00022723"/>
    </source>
</evidence>
<evidence type="ECO:0000256" key="5">
    <source>
        <dbReference type="ARBA" id="ARBA00023014"/>
    </source>
</evidence>
<evidence type="ECO:0000256" key="6">
    <source>
        <dbReference type="PIRSR" id="PIRSR004869-50"/>
    </source>
</evidence>
<feature type="domain" description="Radical SAM core" evidence="7">
    <location>
        <begin position="68"/>
        <end position="284"/>
    </location>
</feature>
<dbReference type="Proteomes" id="UP000503820">
    <property type="component" value="Unassembled WGS sequence"/>
</dbReference>
<feature type="binding site" evidence="6">
    <location>
        <position position="83"/>
    </location>
    <ligand>
        <name>[4Fe-4S] cluster</name>
        <dbReference type="ChEBI" id="CHEBI:49883"/>
        <note>4Fe-4S-S-AdoMet</note>
    </ligand>
</feature>
<dbReference type="InterPro" id="IPR013785">
    <property type="entry name" value="Aldolase_TIM"/>
</dbReference>
<dbReference type="GO" id="GO:0051539">
    <property type="term" value="F:4 iron, 4 sulfur cluster binding"/>
    <property type="evidence" value="ECO:0007669"/>
    <property type="project" value="UniProtKB-KW"/>
</dbReference>
<evidence type="ECO:0000256" key="4">
    <source>
        <dbReference type="ARBA" id="ARBA00023004"/>
    </source>
</evidence>
<dbReference type="Gene3D" id="3.20.20.70">
    <property type="entry name" value="Aldolase class I"/>
    <property type="match status" value="1"/>
</dbReference>
<evidence type="ECO:0000313" key="8">
    <source>
        <dbReference type="EMBL" id="GFM35337.1"/>
    </source>
</evidence>
<name>A0A7J0BNN5_9BACT</name>
<dbReference type="InterPro" id="IPR034457">
    <property type="entry name" value="Organic_radical-activating"/>
</dbReference>